<comment type="caution">
    <text evidence="3">The sequence shown here is derived from an EMBL/GenBank/DDBJ whole genome shotgun (WGS) entry which is preliminary data.</text>
</comment>
<protein>
    <submittedName>
        <fullName evidence="3">Uncharacterized protein</fullName>
    </submittedName>
</protein>
<dbReference type="AlphaFoldDB" id="A0A151LU53"/>
<proteinExistence type="predicted"/>
<keyword evidence="2" id="KW-0472">Membrane</keyword>
<dbReference type="RefSeq" id="XP_019970851.1">
    <property type="nucleotide sequence ID" value="XM_020114484.1"/>
</dbReference>
<feature type="transmembrane region" description="Helical" evidence="2">
    <location>
        <begin position="771"/>
        <end position="792"/>
    </location>
</feature>
<evidence type="ECO:0000313" key="3">
    <source>
        <dbReference type="EMBL" id="KYO02707.1"/>
    </source>
</evidence>
<accession>A0A151LU53</accession>
<name>A0A151LU53_PLARE</name>
<feature type="region of interest" description="Disordered" evidence="1">
    <location>
        <begin position="19"/>
        <end position="58"/>
    </location>
</feature>
<keyword evidence="2" id="KW-0812">Transmembrane</keyword>
<reference evidence="3 4" key="1">
    <citation type="journal article" date="2016" name="Nat. Commun.">
        <title>Genomes of cryptic chimpanzee Plasmodium species reveal key evolutionary events leading to human malaria.</title>
        <authorList>
            <person name="Sundararaman S.A."/>
            <person name="Plenderleith L.J."/>
            <person name="Liu W."/>
            <person name="Loy D.E."/>
            <person name="Learn G.H."/>
            <person name="Li Y."/>
            <person name="Shaw K.S."/>
            <person name="Ayouba A."/>
            <person name="Peeters M."/>
            <person name="Speede S."/>
            <person name="Shaw G.M."/>
            <person name="Bushman F.D."/>
            <person name="Brisson D."/>
            <person name="Rayner J.C."/>
            <person name="Sharp P.M."/>
            <person name="Hahn B.H."/>
        </authorList>
    </citation>
    <scope>NUCLEOTIDE SEQUENCE [LARGE SCALE GENOMIC DNA]</scope>
    <source>
        <strain evidence="3 4">SY57</strain>
    </source>
</reference>
<organism evidence="3 4">
    <name type="scientific">Plasmodium reichenowi</name>
    <dbReference type="NCBI Taxonomy" id="5854"/>
    <lineage>
        <taxon>Eukaryota</taxon>
        <taxon>Sar</taxon>
        <taxon>Alveolata</taxon>
        <taxon>Apicomplexa</taxon>
        <taxon>Aconoidasida</taxon>
        <taxon>Haemosporida</taxon>
        <taxon>Plasmodiidae</taxon>
        <taxon>Plasmodium</taxon>
        <taxon>Plasmodium (Laverania)</taxon>
    </lineage>
</organism>
<evidence type="ECO:0000313" key="4">
    <source>
        <dbReference type="Proteomes" id="UP000076359"/>
    </source>
</evidence>
<evidence type="ECO:0000256" key="2">
    <source>
        <dbReference type="SAM" id="Phobius"/>
    </source>
</evidence>
<dbReference type="KEGG" id="prei:PRSY57_0320600"/>
<evidence type="ECO:0000256" key="1">
    <source>
        <dbReference type="SAM" id="MobiDB-lite"/>
    </source>
</evidence>
<feature type="transmembrane region" description="Helical" evidence="2">
    <location>
        <begin position="921"/>
        <end position="945"/>
    </location>
</feature>
<dbReference type="GeneID" id="30953725"/>
<dbReference type="VEuPathDB" id="PlasmoDB:PRCDC_0320600"/>
<feature type="compositionally biased region" description="Basic residues" evidence="1">
    <location>
        <begin position="95"/>
        <end position="104"/>
    </location>
</feature>
<gene>
    <name evidence="3" type="ORF">PRSY57_0320600</name>
</gene>
<dbReference type="VEuPathDB" id="PlasmoDB:PRG01_0324800"/>
<dbReference type="Proteomes" id="UP000076359">
    <property type="component" value="Unassembled WGS sequence"/>
</dbReference>
<dbReference type="EMBL" id="LVLA01000004">
    <property type="protein sequence ID" value="KYO02707.1"/>
    <property type="molecule type" value="Genomic_DNA"/>
</dbReference>
<keyword evidence="2" id="KW-1133">Transmembrane helix</keyword>
<sequence>MKKQKRIYDQSYIQLKEPLSSHNNILNSDEHDEKIKKKKKDERKINKHSYENISDSTNLSTNKYYMNDSKKKEKKENNKIHKVIRHKIGMLFERIKKKTKRKKKEEKYTQRNNCNDDDNNNNNNNYYYNRNKFYDYLPNIENIKIKNINKKHIKNIYNNTKDKLTKKRYQTTNHNTIHVNKYNENGMLLYNIKNILNLNNDDINNLIKISNFFMDLDMDTFYHTFINNNNNNIINILNYNINHNKNIYDIKEYTNHKNEKVIQYKQNSSLYLGVSVCNISISESSYFLYNKNVKYKYTPSHHVTNQNYFHDNKATNINNLDYFKDKSKEQYSDINTQIKTHLYYQHPYDDSICFLSSCNKEHIITNKQDINNQQHDIKNELGKENHQNICFHKNYGTYYYHKKKYIYHRNNNPISTNFDLHNNKKKKNYKHNIDNHRKYKSTIIHFFKKKFLRIKKKKKETKKITKTRSDETIYIHKNIEQHKNYKKEYSDIYRNENINYEIKRDNHKYNNNKYNNNKYNNNKYNNNKYNNNKYNNNKYNNNKYNNNKYNNNMYNNNMYNNNIYNNNIYNNNTYNNTYNNNIKKKLRFIINKLFLERSKEKKTNRSNIVQGQKHDLPYISNKYLDPKFNELYYIQMINVYNEPFSIYIKIYQIYIFSKKTKNIKHFVDNDICPNNIQPLTSNKEKTNVSIYVLIDIQNHFLKYIIKKKIITEIQHCLQNWEKYIITYIQKMRGIHNNNDDNYNNFISLSNVVIYKNNCDLIIQHIINKIKYYLNIYVIPFFHKILISITNYISVNYKNENLQYYFFHSSTKKKKIQLFIHKTKNKLKNTYNNIFCKEKNRNHNIQNKNNQTYLNKDLSYFFYPNKEKKYIYIKKNKTNPHYQYYYTFYDLIYETPFYYLKSHKTVQNYIIYINSLYFRRLLLLYTFLLFFLLFLMIFNMPIYSYIKI</sequence>
<feature type="region of interest" description="Disordered" evidence="1">
    <location>
        <begin position="95"/>
        <end position="123"/>
    </location>
</feature>